<dbReference type="Gene3D" id="3.30.40.10">
    <property type="entry name" value="Zinc/RING finger domain, C3HC4 (zinc finger)"/>
    <property type="match status" value="1"/>
</dbReference>
<feature type="transmembrane region" description="Helical" evidence="10">
    <location>
        <begin position="228"/>
        <end position="254"/>
    </location>
</feature>
<keyword evidence="9 10" id="KW-0472">Membrane</keyword>
<evidence type="ECO:0000256" key="2">
    <source>
        <dbReference type="ARBA" id="ARBA00022679"/>
    </source>
</evidence>
<evidence type="ECO:0000313" key="13">
    <source>
        <dbReference type="Proteomes" id="UP000821866"/>
    </source>
</evidence>
<evidence type="ECO:0000256" key="4">
    <source>
        <dbReference type="ARBA" id="ARBA00022723"/>
    </source>
</evidence>
<dbReference type="InterPro" id="IPR011016">
    <property type="entry name" value="Znf_RING-CH"/>
</dbReference>
<organism evidence="12 13">
    <name type="scientific">Rhipicephalus microplus</name>
    <name type="common">Cattle tick</name>
    <name type="synonym">Boophilus microplus</name>
    <dbReference type="NCBI Taxonomy" id="6941"/>
    <lineage>
        <taxon>Eukaryota</taxon>
        <taxon>Metazoa</taxon>
        <taxon>Ecdysozoa</taxon>
        <taxon>Arthropoda</taxon>
        <taxon>Chelicerata</taxon>
        <taxon>Arachnida</taxon>
        <taxon>Acari</taxon>
        <taxon>Parasitiformes</taxon>
        <taxon>Ixodida</taxon>
        <taxon>Ixodoidea</taxon>
        <taxon>Ixodidae</taxon>
        <taxon>Rhipicephalinae</taxon>
        <taxon>Rhipicephalus</taxon>
        <taxon>Boophilus</taxon>
    </lineage>
</organism>
<evidence type="ECO:0000256" key="5">
    <source>
        <dbReference type="ARBA" id="ARBA00022771"/>
    </source>
</evidence>
<dbReference type="Pfam" id="PF12906">
    <property type="entry name" value="RINGv"/>
    <property type="match status" value="1"/>
</dbReference>
<dbReference type="GO" id="GO:0016020">
    <property type="term" value="C:membrane"/>
    <property type="evidence" value="ECO:0007669"/>
    <property type="project" value="UniProtKB-SubCell"/>
</dbReference>
<dbReference type="Proteomes" id="UP000821866">
    <property type="component" value="Chromosome 2"/>
</dbReference>
<dbReference type="PANTHER" id="PTHR46065">
    <property type="entry name" value="E3 UBIQUITIN-PROTEIN LIGASE MARCH 2/3 FAMILY MEMBER"/>
    <property type="match status" value="1"/>
</dbReference>
<dbReference type="EMBL" id="JABSTU010000004">
    <property type="protein sequence ID" value="KAH8032729.1"/>
    <property type="molecule type" value="Genomic_DNA"/>
</dbReference>
<keyword evidence="2" id="KW-0808">Transferase</keyword>
<feature type="transmembrane region" description="Helical" evidence="10">
    <location>
        <begin position="266"/>
        <end position="291"/>
    </location>
</feature>
<dbReference type="GO" id="GO:0016567">
    <property type="term" value="P:protein ubiquitination"/>
    <property type="evidence" value="ECO:0007669"/>
    <property type="project" value="TreeGrafter"/>
</dbReference>
<evidence type="ECO:0000256" key="3">
    <source>
        <dbReference type="ARBA" id="ARBA00022692"/>
    </source>
</evidence>
<keyword evidence="4" id="KW-0479">Metal-binding</keyword>
<comment type="caution">
    <text evidence="12">The sequence shown here is derived from an EMBL/GenBank/DDBJ whole genome shotgun (WGS) entry which is preliminary data.</text>
</comment>
<keyword evidence="3 10" id="KW-0812">Transmembrane</keyword>
<dbReference type="PROSITE" id="PS51292">
    <property type="entry name" value="ZF_RING_CH"/>
    <property type="match status" value="1"/>
</dbReference>
<evidence type="ECO:0000256" key="9">
    <source>
        <dbReference type="ARBA" id="ARBA00023136"/>
    </source>
</evidence>
<dbReference type="GO" id="GO:0004842">
    <property type="term" value="F:ubiquitin-protein transferase activity"/>
    <property type="evidence" value="ECO:0007669"/>
    <property type="project" value="TreeGrafter"/>
</dbReference>
<keyword evidence="6" id="KW-0833">Ubl conjugation pathway</keyword>
<keyword evidence="5" id="KW-0863">Zinc-finger</keyword>
<sequence>MRGRNRALLVLHSRQRQTSCGFIILQSAYVAASRIDRPLAHNNEWKAPTFKEKNCDSPSSPLSPPPKHHGATWREISLDIESLPSHNLQGYLVFVVWSLVRDDTHRKTVIVSLVGLPLPGFISPATMPPFESNPTFSSSPPGSSAGCLNVTTSSKPICRICHEGDQTECLVSLCKCSGNMGLLHVSCLEHCLNTQNVDHCEVCHHRFVTVTQATGIHRFFYWALHAGSLWAVLGELICFAVMTPLTTFACFYSIYIASKQALEGGIMVLVSVVTLSGLLLTAYLYSLFYIVRFRYRDFALWQTQNSMRKTGVRRSVVLNCGQPRTPDGQQASSRKIVDVGAASVTENELSMLLNV</sequence>
<protein>
    <recommendedName>
        <fullName evidence="11">RING-CH-type domain-containing protein</fullName>
    </recommendedName>
</protein>
<proteinExistence type="predicted"/>
<dbReference type="VEuPathDB" id="VectorBase:LOC119183668"/>
<dbReference type="SUPFAM" id="SSF57850">
    <property type="entry name" value="RING/U-box"/>
    <property type="match status" value="1"/>
</dbReference>
<dbReference type="SMART" id="SM00744">
    <property type="entry name" value="RINGv"/>
    <property type="match status" value="1"/>
</dbReference>
<keyword evidence="7" id="KW-0862">Zinc</keyword>
<keyword evidence="8 10" id="KW-1133">Transmembrane helix</keyword>
<keyword evidence="13" id="KW-1185">Reference proteome</keyword>
<reference evidence="12" key="2">
    <citation type="submission" date="2021-09" db="EMBL/GenBank/DDBJ databases">
        <authorList>
            <person name="Jia N."/>
            <person name="Wang J."/>
            <person name="Shi W."/>
            <person name="Du L."/>
            <person name="Sun Y."/>
            <person name="Zhan W."/>
            <person name="Jiang J."/>
            <person name="Wang Q."/>
            <person name="Zhang B."/>
            <person name="Ji P."/>
            <person name="Sakyi L.B."/>
            <person name="Cui X."/>
            <person name="Yuan T."/>
            <person name="Jiang B."/>
            <person name="Yang W."/>
            <person name="Lam T.T.-Y."/>
            <person name="Chang Q."/>
            <person name="Ding S."/>
            <person name="Wang X."/>
            <person name="Zhu J."/>
            <person name="Ruan X."/>
            <person name="Zhao L."/>
            <person name="Wei J."/>
            <person name="Que T."/>
            <person name="Du C."/>
            <person name="Cheng J."/>
            <person name="Dai P."/>
            <person name="Han X."/>
            <person name="Huang E."/>
            <person name="Gao Y."/>
            <person name="Liu J."/>
            <person name="Shao H."/>
            <person name="Ye R."/>
            <person name="Li L."/>
            <person name="Wei W."/>
            <person name="Wang X."/>
            <person name="Wang C."/>
            <person name="Huo Q."/>
            <person name="Li W."/>
            <person name="Guo W."/>
            <person name="Chen H."/>
            <person name="Chen S."/>
            <person name="Zhou L."/>
            <person name="Zhou L."/>
            <person name="Ni X."/>
            <person name="Tian J."/>
            <person name="Zhou Y."/>
            <person name="Sheng Y."/>
            <person name="Liu T."/>
            <person name="Pan Y."/>
            <person name="Xia L."/>
            <person name="Li J."/>
            <person name="Zhao F."/>
            <person name="Cao W."/>
        </authorList>
    </citation>
    <scope>NUCLEOTIDE SEQUENCE</scope>
    <source>
        <strain evidence="12">Rmic-2018</strain>
        <tissue evidence="12">Larvae</tissue>
    </source>
</reference>
<evidence type="ECO:0000256" key="7">
    <source>
        <dbReference type="ARBA" id="ARBA00022833"/>
    </source>
</evidence>
<evidence type="ECO:0000256" key="8">
    <source>
        <dbReference type="ARBA" id="ARBA00022989"/>
    </source>
</evidence>
<dbReference type="PANTHER" id="PTHR46065:SF3">
    <property type="entry name" value="FI20425P1"/>
    <property type="match status" value="1"/>
</dbReference>
<evidence type="ECO:0000256" key="10">
    <source>
        <dbReference type="SAM" id="Phobius"/>
    </source>
</evidence>
<reference evidence="12" key="1">
    <citation type="journal article" date="2020" name="Cell">
        <title>Large-Scale Comparative Analyses of Tick Genomes Elucidate Their Genetic Diversity and Vector Capacities.</title>
        <authorList>
            <consortium name="Tick Genome and Microbiome Consortium (TIGMIC)"/>
            <person name="Jia N."/>
            <person name="Wang J."/>
            <person name="Shi W."/>
            <person name="Du L."/>
            <person name="Sun Y."/>
            <person name="Zhan W."/>
            <person name="Jiang J.F."/>
            <person name="Wang Q."/>
            <person name="Zhang B."/>
            <person name="Ji P."/>
            <person name="Bell-Sakyi L."/>
            <person name="Cui X.M."/>
            <person name="Yuan T.T."/>
            <person name="Jiang B.G."/>
            <person name="Yang W.F."/>
            <person name="Lam T.T."/>
            <person name="Chang Q.C."/>
            <person name="Ding S.J."/>
            <person name="Wang X.J."/>
            <person name="Zhu J.G."/>
            <person name="Ruan X.D."/>
            <person name="Zhao L."/>
            <person name="Wei J.T."/>
            <person name="Ye R.Z."/>
            <person name="Que T.C."/>
            <person name="Du C.H."/>
            <person name="Zhou Y.H."/>
            <person name="Cheng J.X."/>
            <person name="Dai P.F."/>
            <person name="Guo W.B."/>
            <person name="Han X.H."/>
            <person name="Huang E.J."/>
            <person name="Li L.F."/>
            <person name="Wei W."/>
            <person name="Gao Y.C."/>
            <person name="Liu J.Z."/>
            <person name="Shao H.Z."/>
            <person name="Wang X."/>
            <person name="Wang C.C."/>
            <person name="Yang T.C."/>
            <person name="Huo Q.B."/>
            <person name="Li W."/>
            <person name="Chen H.Y."/>
            <person name="Chen S.E."/>
            <person name="Zhou L.G."/>
            <person name="Ni X.B."/>
            <person name="Tian J.H."/>
            <person name="Sheng Y."/>
            <person name="Liu T."/>
            <person name="Pan Y.S."/>
            <person name="Xia L.Y."/>
            <person name="Li J."/>
            <person name="Zhao F."/>
            <person name="Cao W.C."/>
        </authorList>
    </citation>
    <scope>NUCLEOTIDE SEQUENCE</scope>
    <source>
        <strain evidence="12">Rmic-2018</strain>
    </source>
</reference>
<evidence type="ECO:0000256" key="6">
    <source>
        <dbReference type="ARBA" id="ARBA00022786"/>
    </source>
</evidence>
<evidence type="ECO:0000313" key="12">
    <source>
        <dbReference type="EMBL" id="KAH8032729.1"/>
    </source>
</evidence>
<gene>
    <name evidence="12" type="ORF">HPB51_001427</name>
</gene>
<feature type="domain" description="RING-CH-type" evidence="11">
    <location>
        <begin position="150"/>
        <end position="210"/>
    </location>
</feature>
<comment type="subcellular location">
    <subcellularLocation>
        <location evidence="1">Membrane</location>
        <topology evidence="1">Multi-pass membrane protein</topology>
    </subcellularLocation>
</comment>
<evidence type="ECO:0000259" key="11">
    <source>
        <dbReference type="PROSITE" id="PS51292"/>
    </source>
</evidence>
<evidence type="ECO:0000256" key="1">
    <source>
        <dbReference type="ARBA" id="ARBA00004141"/>
    </source>
</evidence>
<name>A0A9J6EEE8_RHIMP</name>
<accession>A0A9J6EEE8</accession>
<dbReference type="GO" id="GO:0008270">
    <property type="term" value="F:zinc ion binding"/>
    <property type="evidence" value="ECO:0007669"/>
    <property type="project" value="UniProtKB-KW"/>
</dbReference>
<dbReference type="InterPro" id="IPR013083">
    <property type="entry name" value="Znf_RING/FYVE/PHD"/>
</dbReference>
<dbReference type="AlphaFoldDB" id="A0A9J6EEE8"/>